<dbReference type="CDD" id="cd07711">
    <property type="entry name" value="MBLAC1-like_MBL-fold"/>
    <property type="match status" value="1"/>
</dbReference>
<comment type="subunit">
    <text evidence="2">Homodimer.</text>
</comment>
<evidence type="ECO:0000313" key="10">
    <source>
        <dbReference type="Proteomes" id="UP000014760"/>
    </source>
</evidence>
<comment type="catalytic activity">
    <reaction evidence="5">
        <text>a ribonucleotidyl-ribonucleotide-RNA + H2O = a 3'-end ribonucleotide-RNA + a 5'-end 5'-phospho-ribonucleoside-RNA + H(+)</text>
        <dbReference type="Rhea" id="RHEA:68096"/>
        <dbReference type="Rhea" id="RHEA-COMP:15179"/>
        <dbReference type="Rhea" id="RHEA-COMP:17355"/>
        <dbReference type="Rhea" id="RHEA-COMP:17428"/>
        <dbReference type="ChEBI" id="CHEBI:15377"/>
        <dbReference type="ChEBI" id="CHEBI:15378"/>
        <dbReference type="ChEBI" id="CHEBI:74896"/>
        <dbReference type="ChEBI" id="CHEBI:138282"/>
        <dbReference type="ChEBI" id="CHEBI:173118"/>
    </reaction>
    <physiologicalReaction direction="left-to-right" evidence="5">
        <dbReference type="Rhea" id="RHEA:68097"/>
    </physiologicalReaction>
</comment>
<dbReference type="Pfam" id="PF00753">
    <property type="entry name" value="Lactamase_B"/>
    <property type="match status" value="1"/>
</dbReference>
<reference evidence="8 10" key="2">
    <citation type="journal article" date="2013" name="Nature">
        <title>Insights into bilaterian evolution from three spiralian genomes.</title>
        <authorList>
            <person name="Simakov O."/>
            <person name="Marletaz F."/>
            <person name="Cho S.J."/>
            <person name="Edsinger-Gonzales E."/>
            <person name="Havlak P."/>
            <person name="Hellsten U."/>
            <person name="Kuo D.H."/>
            <person name="Larsson T."/>
            <person name="Lv J."/>
            <person name="Arendt D."/>
            <person name="Savage R."/>
            <person name="Osoegawa K."/>
            <person name="de Jong P."/>
            <person name="Grimwood J."/>
            <person name="Chapman J.A."/>
            <person name="Shapiro H."/>
            <person name="Aerts A."/>
            <person name="Otillar R.P."/>
            <person name="Terry A.Y."/>
            <person name="Boore J.L."/>
            <person name="Grigoriev I.V."/>
            <person name="Lindberg D.R."/>
            <person name="Seaver E.C."/>
            <person name="Weisblat D.A."/>
            <person name="Putnam N.H."/>
            <person name="Rokhsar D.S."/>
        </authorList>
    </citation>
    <scope>NUCLEOTIDE SEQUENCE</scope>
    <source>
        <strain evidence="8 10">I ESC-2004</strain>
    </source>
</reference>
<dbReference type="OrthoDB" id="10250730at2759"/>
<comment type="subcellular location">
    <subcellularLocation>
        <location evidence="1">Cytoplasm</location>
        <location evidence="1">Cytosol</location>
    </subcellularLocation>
</comment>
<organism evidence="8">
    <name type="scientific">Capitella teleta</name>
    <name type="common">Polychaete worm</name>
    <dbReference type="NCBI Taxonomy" id="283909"/>
    <lineage>
        <taxon>Eukaryota</taxon>
        <taxon>Metazoa</taxon>
        <taxon>Spiralia</taxon>
        <taxon>Lophotrochozoa</taxon>
        <taxon>Annelida</taxon>
        <taxon>Polychaeta</taxon>
        <taxon>Sedentaria</taxon>
        <taxon>Scolecida</taxon>
        <taxon>Capitellidae</taxon>
        <taxon>Capitella</taxon>
    </lineage>
</organism>
<evidence type="ECO:0000259" key="7">
    <source>
        <dbReference type="Pfam" id="PF00753"/>
    </source>
</evidence>
<name>R7U728_CAPTE</name>
<evidence type="ECO:0000256" key="5">
    <source>
        <dbReference type="ARBA" id="ARBA00044690"/>
    </source>
</evidence>
<dbReference type="HOGENOM" id="CLU_030571_2_6_1"/>
<dbReference type="InterPro" id="IPR036866">
    <property type="entry name" value="RibonucZ/Hydroxyglut_hydro"/>
</dbReference>
<keyword evidence="10" id="KW-1185">Reference proteome</keyword>
<reference evidence="9" key="3">
    <citation type="submission" date="2015-06" db="UniProtKB">
        <authorList>
            <consortium name="EnsemblMetazoa"/>
        </authorList>
    </citation>
    <scope>IDENTIFICATION</scope>
</reference>
<evidence type="ECO:0000256" key="4">
    <source>
        <dbReference type="ARBA" id="ARBA00032988"/>
    </source>
</evidence>
<accession>R7U728</accession>
<reference evidence="10" key="1">
    <citation type="submission" date="2012-12" db="EMBL/GenBank/DDBJ databases">
        <authorList>
            <person name="Hellsten U."/>
            <person name="Grimwood J."/>
            <person name="Chapman J.A."/>
            <person name="Shapiro H."/>
            <person name="Aerts A."/>
            <person name="Otillar R.P."/>
            <person name="Terry A.Y."/>
            <person name="Boore J.L."/>
            <person name="Simakov O."/>
            <person name="Marletaz F."/>
            <person name="Cho S.-J."/>
            <person name="Edsinger-Gonzales E."/>
            <person name="Havlak P."/>
            <person name="Kuo D.-H."/>
            <person name="Larsson T."/>
            <person name="Lv J."/>
            <person name="Arendt D."/>
            <person name="Savage R."/>
            <person name="Osoegawa K."/>
            <person name="de Jong P."/>
            <person name="Lindberg D.R."/>
            <person name="Seaver E.C."/>
            <person name="Weisblat D.A."/>
            <person name="Putnam N.H."/>
            <person name="Grigoriev I.V."/>
            <person name="Rokhsar D.S."/>
        </authorList>
    </citation>
    <scope>NUCLEOTIDE SEQUENCE</scope>
    <source>
        <strain evidence="10">I ESC-2004</strain>
    </source>
</reference>
<dbReference type="EnsemblMetazoa" id="CapteT165878">
    <property type="protein sequence ID" value="CapteP165878"/>
    <property type="gene ID" value="CapteG165878"/>
</dbReference>
<dbReference type="EMBL" id="KB307434">
    <property type="protein sequence ID" value="ELT98940.1"/>
    <property type="molecule type" value="Genomic_DNA"/>
</dbReference>
<evidence type="ECO:0000313" key="8">
    <source>
        <dbReference type="EMBL" id="ELT98940.1"/>
    </source>
</evidence>
<dbReference type="OMA" id="ICSHGHV"/>
<dbReference type="SUPFAM" id="SSF56281">
    <property type="entry name" value="Metallo-hydrolase/oxidoreductase"/>
    <property type="match status" value="1"/>
</dbReference>
<feature type="domain" description="Metallo-beta-lactamase" evidence="7">
    <location>
        <begin position="39"/>
        <end position="169"/>
    </location>
</feature>
<dbReference type="EMBL" id="AMQN01010263">
    <property type="status" value="NOT_ANNOTATED_CDS"/>
    <property type="molecule type" value="Genomic_DNA"/>
</dbReference>
<dbReference type="FunCoup" id="R7U728">
    <property type="interactions" value="18"/>
</dbReference>
<evidence type="ECO:0000256" key="1">
    <source>
        <dbReference type="ARBA" id="ARBA00004514"/>
    </source>
</evidence>
<dbReference type="AlphaFoldDB" id="R7U728"/>
<dbReference type="PANTHER" id="PTHR23200:SF48">
    <property type="entry name" value="METALLO-BETA-LACTAMASE DOMAIN-CONTAINING PROTEIN 1"/>
    <property type="match status" value="1"/>
</dbReference>
<sequence length="215" mass="23402">MEGFSFTPIYEVILVKEGLHQFLPSGSVRAEGAITLVKGPHVLLIGTGSSQDKDFLMAGLMKHGVKAEDVEYVICTHAHPETVGNLNLFPDATHVIGWDVVKGSSYAMHDFSQSIPFEIDDHVQLLPTPGLSSSSLTVVVSETNLGVVAVAGAVFQCEEDLEDSDLWQAVSADPESHQQSRISLLQEAQHVVPRYGPSFRVPDSYKSEMRVVMTP</sequence>
<evidence type="ECO:0000313" key="9">
    <source>
        <dbReference type="EnsemblMetazoa" id="CapteP165878"/>
    </source>
</evidence>
<proteinExistence type="predicted"/>
<dbReference type="PANTHER" id="PTHR23200">
    <property type="entry name" value="METALLO-BETA-LACTAMASE DOMAIN-CONTAINING PROTEIN 1"/>
    <property type="match status" value="1"/>
</dbReference>
<evidence type="ECO:0000256" key="3">
    <source>
        <dbReference type="ARBA" id="ARBA00014856"/>
    </source>
</evidence>
<dbReference type="Proteomes" id="UP000014760">
    <property type="component" value="Unassembled WGS sequence"/>
</dbReference>
<evidence type="ECO:0000256" key="2">
    <source>
        <dbReference type="ARBA" id="ARBA00011738"/>
    </source>
</evidence>
<dbReference type="GO" id="GO:0005829">
    <property type="term" value="C:cytosol"/>
    <property type="evidence" value="ECO:0007669"/>
    <property type="project" value="UniProtKB-SubCell"/>
</dbReference>
<protein>
    <recommendedName>
        <fullName evidence="3">Metallo-beta-lactamase domain-containing protein 1</fullName>
    </recommendedName>
    <alternativeName>
        <fullName evidence="4">Endoribonuclease MBLAC1</fullName>
    </alternativeName>
</protein>
<dbReference type="InterPro" id="IPR039344">
    <property type="entry name" value="MBLAC1"/>
</dbReference>
<evidence type="ECO:0000256" key="6">
    <source>
        <dbReference type="ARBA" id="ARBA00045869"/>
    </source>
</evidence>
<dbReference type="Gene3D" id="3.60.15.10">
    <property type="entry name" value="Ribonuclease Z/Hydroxyacylglutathione hydrolase-like"/>
    <property type="match status" value="1"/>
</dbReference>
<dbReference type="InterPro" id="IPR001279">
    <property type="entry name" value="Metallo-B-lactamas"/>
</dbReference>
<comment type="function">
    <text evidence="6">Endoribonuclease that catalyzes the hydrolysis of histone-coding pre-mRNA 3'-end. Involved in histone pre-mRNA processing during the S-phase of the cell cycle, which is required for entering/progressing through S-phase. Cleaves histone pre-mRNA at a major and a minor cleavage site after the 5'-ACCCA-3' and the 5'-ACCCACA-3' sequence, respectively, and located downstream of the stem-loop. May require the presence of the HDE element located at the histone pre-RNA 3'-end to avoid non-specific cleavage.</text>
</comment>
<gene>
    <name evidence="8" type="ORF">CAPTEDRAFT_165878</name>
</gene>